<dbReference type="InterPro" id="IPR001609">
    <property type="entry name" value="Myosin_head_motor_dom-like"/>
</dbReference>
<evidence type="ECO:0000313" key="7">
    <source>
        <dbReference type="Proteomes" id="UP000689195"/>
    </source>
</evidence>
<keyword evidence="7" id="KW-1185">Reference proteome</keyword>
<feature type="region of interest" description="Actin-binding" evidence="3">
    <location>
        <begin position="653"/>
        <end position="675"/>
    </location>
</feature>
<evidence type="ECO:0000256" key="1">
    <source>
        <dbReference type="ARBA" id="ARBA00022741"/>
    </source>
</evidence>
<dbReference type="GO" id="GO:0051015">
    <property type="term" value="F:actin filament binding"/>
    <property type="evidence" value="ECO:0007669"/>
    <property type="project" value="TreeGrafter"/>
</dbReference>
<gene>
    <name evidence="6" type="ORF">PPENT_87.1.T0410162</name>
</gene>
<feature type="binding site" evidence="3">
    <location>
        <begin position="176"/>
        <end position="183"/>
    </location>
    <ligand>
        <name>ATP</name>
        <dbReference type="ChEBI" id="CHEBI:30616"/>
    </ligand>
</feature>
<dbReference type="CDD" id="cd00124">
    <property type="entry name" value="MYSc"/>
    <property type="match status" value="1"/>
</dbReference>
<dbReference type="GO" id="GO:0016459">
    <property type="term" value="C:myosin complex"/>
    <property type="evidence" value="ECO:0007669"/>
    <property type="project" value="UniProtKB-KW"/>
</dbReference>
<sequence length="1305" mass="153038">MNFGDDEIWVNHPKFVCLIAKQDNEQNKLMITKQGINSIDKEIREEFVDEKSNIKVDPLAKKGVSDLLLLNELNEFNCLHGIRMRYSNKFIYTQIGAPILVAINPYQYVPEFYDEKMVTFFKKEMGRMHQISKDILQQKLRDIDPHLYKVAQMSLDQLFEESTKTNLRICSMIISGESGSGKTESTKIILKYLAAESLGQKSKTPSIEQQVFASNPLLEAFGNAKTARNDNSSRFGKFIHLYFNPVTKRISNAKIDNYLLEKSRVVKLSSVERNYHIFYQLIAAQIPELKLGQAKQYHYLKQGDLKYNKNELEEFKETSDCMDKMNFTPEEKQYIFQSLAGILHLGNISIQGDANKSLIIEDFSLKASCQLLGLDSEDLIRIICKVQTVMGKEVIMKENNIEAASSARDTLVKHIYEKLFNWLIQRVNVQLKACGQGQVQVQQNTSQYMIGILDIFGFEIFTDEQGIQTNSFEQLNINFTNEKLQQHFNSHMLETEQSEYTKEEIQWNHIKFPDNKQIIDVIENSTFSIFKLLIDQTIAPKGNDREFSNSFKKLPRDCVFNVQDLLAQDSDIKVDKKHKNAKFDWFGIKHFAGYVIYNVSGFIDKNKDTINQEVHQVLPKSKNPILREIWKSHQITNTNIKQNNVITRFQSSLQKLLEILNNSLPKYIRCIKPNNTKSAFEFDAQEVRRQMRCAGLLEAIQIRKAGYEIRLYHNDFMKKYRFLIKGQPTNINQMIILLNQNQIVKEKLQKELEAKNLQIGKTKIFMKEGLRDFLDQQLVEFRMQYIIKIQKFCKKYIYKKIVLLKLKMLLQRYYKLQRSCKVVFLVKRIKMKKILNSFIQKIQKFEKKIVKLFAFQKLHDYATFLIQRDAEIQRQQQEIEKELQIESSGEINKSVIISQKLVEDDLSISQSQPIQSFNIKTFTKPDPVSNSASHDMFKKALDEAKLKLKLEQDKRRDLEDQVEKLQNDLKQFESSGKETLNPSAFGQLEDIITIQKLTEEKTRLEVQVEQLQFEKKKIEKSSSDQIQNLNLQLAHAQQCIKELEHNNKVLTQDYLNEVKANQEIEEKLKDEWNQERRQLARELEDSKKALSNQNKIAQKDIQRIKMEYEREKLRVAELESEVLKAKQISELYKSQLEQNDSNIKDHKGNEHELQLKDQQIRDLQVEIQIRDQTISQLNNQIKEYNTRSLTQSQVISQINDTTEVTQELNEKIITLSATLKKREFEQSRNKKLIHTMNHLVKLKIIEVNALHKHFNIVHEQQKQEIYQPIAYFMEKEKISMKQFEKLVKQMNQESTEHAENQLKNG</sequence>
<comment type="caution">
    <text evidence="6">The sequence shown here is derived from an EMBL/GenBank/DDBJ whole genome shotgun (WGS) entry which is preliminary data.</text>
</comment>
<feature type="coiled-coil region" evidence="4">
    <location>
        <begin position="1273"/>
        <end position="1300"/>
    </location>
</feature>
<dbReference type="PANTHER" id="PTHR13140:SF706">
    <property type="entry name" value="DILUTE CLASS UNCONVENTIONAL MYOSIN, ISOFORM C"/>
    <property type="match status" value="1"/>
</dbReference>
<feature type="coiled-coil region" evidence="4">
    <location>
        <begin position="941"/>
        <end position="1128"/>
    </location>
</feature>
<dbReference type="Proteomes" id="UP000689195">
    <property type="component" value="Unassembled WGS sequence"/>
</dbReference>
<evidence type="ECO:0000256" key="2">
    <source>
        <dbReference type="ARBA" id="ARBA00022840"/>
    </source>
</evidence>
<evidence type="ECO:0000256" key="4">
    <source>
        <dbReference type="SAM" id="Coils"/>
    </source>
</evidence>
<evidence type="ECO:0000256" key="3">
    <source>
        <dbReference type="PROSITE-ProRule" id="PRU00782"/>
    </source>
</evidence>
<evidence type="ECO:0000259" key="5">
    <source>
        <dbReference type="PROSITE" id="PS51456"/>
    </source>
</evidence>
<dbReference type="GO" id="GO:0005524">
    <property type="term" value="F:ATP binding"/>
    <property type="evidence" value="ECO:0007669"/>
    <property type="project" value="UniProtKB-UniRule"/>
</dbReference>
<dbReference type="GO" id="GO:0000146">
    <property type="term" value="F:microfilament motor activity"/>
    <property type="evidence" value="ECO:0007669"/>
    <property type="project" value="TreeGrafter"/>
</dbReference>
<name>A0A8S1UJR2_9CILI</name>
<keyword evidence="4" id="KW-0175">Coiled coil</keyword>
<keyword evidence="2 3" id="KW-0067">ATP-binding</keyword>
<organism evidence="6 7">
    <name type="scientific">Paramecium pentaurelia</name>
    <dbReference type="NCBI Taxonomy" id="43138"/>
    <lineage>
        <taxon>Eukaryota</taxon>
        <taxon>Sar</taxon>
        <taxon>Alveolata</taxon>
        <taxon>Ciliophora</taxon>
        <taxon>Intramacronucleata</taxon>
        <taxon>Oligohymenophorea</taxon>
        <taxon>Peniculida</taxon>
        <taxon>Parameciidae</taxon>
        <taxon>Paramecium</taxon>
    </lineage>
</organism>
<keyword evidence="3" id="KW-0009">Actin-binding</keyword>
<feature type="domain" description="Myosin motor" evidence="5">
    <location>
        <begin position="62"/>
        <end position="783"/>
    </location>
</feature>
<proteinExistence type="inferred from homology"/>
<dbReference type="PANTHER" id="PTHR13140">
    <property type="entry name" value="MYOSIN"/>
    <property type="match status" value="1"/>
</dbReference>
<keyword evidence="3" id="KW-0505">Motor protein</keyword>
<dbReference type="OrthoDB" id="10249697at2759"/>
<keyword evidence="3" id="KW-0518">Myosin</keyword>
<dbReference type="GO" id="GO:0007015">
    <property type="term" value="P:actin filament organization"/>
    <property type="evidence" value="ECO:0007669"/>
    <property type="project" value="TreeGrafter"/>
</dbReference>
<dbReference type="EMBL" id="CAJJDO010000041">
    <property type="protein sequence ID" value="CAD8164695.1"/>
    <property type="molecule type" value="Genomic_DNA"/>
</dbReference>
<keyword evidence="1 3" id="KW-0547">Nucleotide-binding</keyword>
<dbReference type="PROSITE" id="PS51456">
    <property type="entry name" value="MYOSIN_MOTOR"/>
    <property type="match status" value="1"/>
</dbReference>
<reference evidence="6" key="1">
    <citation type="submission" date="2021-01" db="EMBL/GenBank/DDBJ databases">
        <authorList>
            <consortium name="Genoscope - CEA"/>
            <person name="William W."/>
        </authorList>
    </citation>
    <scope>NUCLEOTIDE SEQUENCE</scope>
</reference>
<accession>A0A8S1UJR2</accession>
<dbReference type="GO" id="GO:0005737">
    <property type="term" value="C:cytoplasm"/>
    <property type="evidence" value="ECO:0007669"/>
    <property type="project" value="TreeGrafter"/>
</dbReference>
<evidence type="ECO:0000313" key="6">
    <source>
        <dbReference type="EMBL" id="CAD8164695.1"/>
    </source>
</evidence>
<dbReference type="GO" id="GO:0016020">
    <property type="term" value="C:membrane"/>
    <property type="evidence" value="ECO:0007669"/>
    <property type="project" value="TreeGrafter"/>
</dbReference>
<dbReference type="SMART" id="SM00242">
    <property type="entry name" value="MYSc"/>
    <property type="match status" value="1"/>
</dbReference>
<comment type="similarity">
    <text evidence="3">Belongs to the TRAFAC class myosin-kinesin ATPase superfamily. Myosin family.</text>
</comment>
<dbReference type="Pfam" id="PF00063">
    <property type="entry name" value="Myosin_head"/>
    <property type="match status" value="1"/>
</dbReference>
<protein>
    <recommendedName>
        <fullName evidence="5">Myosin motor domain-containing protein</fullName>
    </recommendedName>
</protein>